<dbReference type="GO" id="GO:0055085">
    <property type="term" value="P:transmembrane transport"/>
    <property type="evidence" value="ECO:0007669"/>
    <property type="project" value="InterPro"/>
</dbReference>
<dbReference type="Pfam" id="PF03480">
    <property type="entry name" value="DctP"/>
    <property type="match status" value="1"/>
</dbReference>
<dbReference type="InterPro" id="IPR018389">
    <property type="entry name" value="DctP_fam"/>
</dbReference>
<dbReference type="GO" id="GO:0030246">
    <property type="term" value="F:carbohydrate binding"/>
    <property type="evidence" value="ECO:0007669"/>
    <property type="project" value="TreeGrafter"/>
</dbReference>
<keyword evidence="1 2" id="KW-0732">Signal</keyword>
<gene>
    <name evidence="3" type="ORF">IMCC3135_13910</name>
</gene>
<dbReference type="GO" id="GO:0030288">
    <property type="term" value="C:outer membrane-bounded periplasmic space"/>
    <property type="evidence" value="ECO:0007669"/>
    <property type="project" value="InterPro"/>
</dbReference>
<organism evidence="3 4">
    <name type="scientific">Granulosicoccus antarcticus IMCC3135</name>
    <dbReference type="NCBI Taxonomy" id="1192854"/>
    <lineage>
        <taxon>Bacteria</taxon>
        <taxon>Pseudomonadati</taxon>
        <taxon>Pseudomonadota</taxon>
        <taxon>Gammaproteobacteria</taxon>
        <taxon>Chromatiales</taxon>
        <taxon>Granulosicoccaceae</taxon>
        <taxon>Granulosicoccus</taxon>
    </lineage>
</organism>
<reference evidence="3 4" key="1">
    <citation type="submission" date="2016-12" db="EMBL/GenBank/DDBJ databases">
        <authorList>
            <person name="Song W.-J."/>
            <person name="Kurnit D.M."/>
        </authorList>
    </citation>
    <scope>NUCLEOTIDE SEQUENCE [LARGE SCALE GENOMIC DNA]</scope>
    <source>
        <strain evidence="3 4">IMCC3135</strain>
    </source>
</reference>
<dbReference type="AlphaFoldDB" id="A0A2Z2NYM4"/>
<dbReference type="InterPro" id="IPR038404">
    <property type="entry name" value="TRAP_DctP_sf"/>
</dbReference>
<dbReference type="Gene3D" id="3.40.190.170">
    <property type="entry name" value="Bacterial extracellular solute-binding protein, family 7"/>
    <property type="match status" value="1"/>
</dbReference>
<dbReference type="EMBL" id="CP018632">
    <property type="protein sequence ID" value="ASJ72867.1"/>
    <property type="molecule type" value="Genomic_DNA"/>
</dbReference>
<dbReference type="KEGG" id="gai:IMCC3135_13910"/>
<sequence length="325" mass="35624">MMTSIRQTALGALIAAALAIPQVSNAATVLRLAENQPESNPVTVAMHHFADLVEQYSEGEVIVQVFAGAQLGQEPETIEQAQVGIIDLTRVNSVVLANVSPSMSAFTLPYIFSDWDHKYRVLDGDIGKEVLEDLHDIGLMGFGYMDAGARSFYTVEGKPIKSIEDLKGMKIRVQPAPISIRMMELLGAVPTPMNYGEVYSSLQSGVIDGAENDYVSYHTSGHYEVAPNYVEDAHLSPPALLLMNKAKFDSFTPELQEILLKAGHEAALYEREIMREANTKARETVEASGATVQQIDNGPFQEAVQPIYDEFPELAPLLDRIKAAR</sequence>
<dbReference type="CDD" id="cd13671">
    <property type="entry name" value="PBP2_TRAP_SBP_like_3"/>
    <property type="match status" value="1"/>
</dbReference>
<feature type="signal peptide" evidence="2">
    <location>
        <begin position="1"/>
        <end position="26"/>
    </location>
</feature>
<evidence type="ECO:0000313" key="4">
    <source>
        <dbReference type="Proteomes" id="UP000250079"/>
    </source>
</evidence>
<keyword evidence="4" id="KW-1185">Reference proteome</keyword>
<accession>A0A2Z2NYM4</accession>
<dbReference type="PANTHER" id="PTHR33376:SF2">
    <property type="entry name" value="DICARBOXYLATE-BINDING PERIPLASMIC PROTEIN"/>
    <property type="match status" value="1"/>
</dbReference>
<proteinExistence type="predicted"/>
<dbReference type="InterPro" id="IPR004682">
    <property type="entry name" value="TRAP_DctP"/>
</dbReference>
<evidence type="ECO:0000313" key="3">
    <source>
        <dbReference type="EMBL" id="ASJ72867.1"/>
    </source>
</evidence>
<protein>
    <submittedName>
        <fullName evidence="3">Solute-binding protein</fullName>
    </submittedName>
</protein>
<feature type="chain" id="PRO_5016232444" evidence="2">
    <location>
        <begin position="27"/>
        <end position="325"/>
    </location>
</feature>
<dbReference type="NCBIfam" id="NF037995">
    <property type="entry name" value="TRAP_S1"/>
    <property type="match status" value="1"/>
</dbReference>
<name>A0A2Z2NYM4_9GAMM</name>
<dbReference type="Proteomes" id="UP000250079">
    <property type="component" value="Chromosome"/>
</dbReference>
<evidence type="ECO:0000256" key="1">
    <source>
        <dbReference type="ARBA" id="ARBA00022729"/>
    </source>
</evidence>
<evidence type="ECO:0000256" key="2">
    <source>
        <dbReference type="SAM" id="SignalP"/>
    </source>
</evidence>
<dbReference type="PIRSF" id="PIRSF006470">
    <property type="entry name" value="DctB"/>
    <property type="match status" value="1"/>
</dbReference>
<dbReference type="SUPFAM" id="SSF53850">
    <property type="entry name" value="Periplasmic binding protein-like II"/>
    <property type="match status" value="1"/>
</dbReference>
<dbReference type="NCBIfam" id="TIGR00787">
    <property type="entry name" value="dctP"/>
    <property type="match status" value="1"/>
</dbReference>
<dbReference type="PANTHER" id="PTHR33376">
    <property type="match status" value="1"/>
</dbReference>
<dbReference type="RefSeq" id="WP_205738037.1">
    <property type="nucleotide sequence ID" value="NZ_CP018632.1"/>
</dbReference>